<reference evidence="2 3" key="1">
    <citation type="submission" date="2016-03" db="EMBL/GenBank/DDBJ databases">
        <title>Draft genome sequence of the Vibrio tubiashii subs. europaeus.</title>
        <authorList>
            <person name="Spinard E."/>
            <person name="Dubert J."/>
            <person name="Nelson D.R."/>
            <person name="Barja J.L."/>
        </authorList>
    </citation>
    <scope>NUCLEOTIDE SEQUENCE [LARGE SCALE GENOMIC DNA]</scope>
    <source>
        <strain evidence="3">PP-638</strain>
        <strain evidence="2">PP2-638</strain>
    </source>
</reference>
<dbReference type="EMBL" id="JAPFIT010000027">
    <property type="protein sequence ID" value="MDC5742638.1"/>
    <property type="molecule type" value="Genomic_DNA"/>
</dbReference>
<name>A0A178JAG4_9VIBR</name>
<organism evidence="2 3">
    <name type="scientific">Vibrio europaeus</name>
    <dbReference type="NCBI Taxonomy" id="300876"/>
    <lineage>
        <taxon>Bacteria</taxon>
        <taxon>Pseudomonadati</taxon>
        <taxon>Pseudomonadota</taxon>
        <taxon>Gammaproteobacteria</taxon>
        <taxon>Vibrionales</taxon>
        <taxon>Vibrionaceae</taxon>
        <taxon>Vibrio</taxon>
        <taxon>Vibrio oreintalis group</taxon>
    </lineage>
</organism>
<keyword evidence="4" id="KW-1185">Reference proteome</keyword>
<evidence type="ECO:0000313" key="2">
    <source>
        <dbReference type="EMBL" id="OAM98599.1"/>
    </source>
</evidence>
<accession>A0A178JAG4</accession>
<reference evidence="1" key="2">
    <citation type="submission" date="2022-11" db="EMBL/GenBank/DDBJ databases">
        <title>Role of the vibriolysin VemA secreted by the emergent pathogen Vibrio europaeus in the colonization of Manila clam mucus.</title>
        <authorList>
            <person name="Martinez C."/>
            <person name="Rodriguez S."/>
            <person name="Vences A."/>
            <person name="Barja J.L."/>
            <person name="Toranzo A.E."/>
            <person name="Dubert J."/>
        </authorList>
    </citation>
    <scope>NUCLEOTIDE SEQUENCE</scope>
    <source>
        <strain evidence="1">3454</strain>
    </source>
</reference>
<dbReference type="GeneID" id="78077031"/>
<dbReference type="Proteomes" id="UP000094761">
    <property type="component" value="Unassembled WGS sequence"/>
</dbReference>
<dbReference type="RefSeq" id="WP_069668101.1">
    <property type="nucleotide sequence ID" value="NZ_JAPFIM010000004.1"/>
</dbReference>
<protein>
    <submittedName>
        <fullName evidence="2">Uncharacterized protein</fullName>
    </submittedName>
</protein>
<evidence type="ECO:0000313" key="1">
    <source>
        <dbReference type="EMBL" id="MDC5742638.1"/>
    </source>
</evidence>
<dbReference type="Proteomes" id="UP001150001">
    <property type="component" value="Unassembled WGS sequence"/>
</dbReference>
<evidence type="ECO:0000313" key="4">
    <source>
        <dbReference type="Proteomes" id="UP001150001"/>
    </source>
</evidence>
<gene>
    <name evidence="2" type="ORF">AZ468_15045</name>
    <name evidence="1" type="ORF">OPW20_21470</name>
</gene>
<evidence type="ECO:0000313" key="3">
    <source>
        <dbReference type="Proteomes" id="UP000094761"/>
    </source>
</evidence>
<comment type="caution">
    <text evidence="2">The sequence shown here is derived from an EMBL/GenBank/DDBJ whole genome shotgun (WGS) entry which is preliminary data.</text>
</comment>
<dbReference type="OrthoDB" id="6713157at2"/>
<proteinExistence type="predicted"/>
<dbReference type="EMBL" id="LUAX01000006">
    <property type="protein sequence ID" value="OAM98599.1"/>
    <property type="molecule type" value="Genomic_DNA"/>
</dbReference>
<sequence length="297" mass="35586">MITSEQALTKIGLFRANDERYLKFYWGYLAKNFDKIMGLDCQDKRELQRKISMVFMRKDLDVKGLVNRLNTAALDSLIPEKSFDWIDKKDDRIVYFVWSMLRLATPRTLKIDGRESGQRYARRLDDCLYYIDSKRSNYYKSLKLNPLPMHRSEALPLIKDFFDQWNVTARSKEELMLTLKEKWLYIASDLRPDYSWIDPKNKQQNTWTSNYISSQLEWLPHLPPPLTTSQTYNINIANLDTLFTFHKGQLRNPIERDEKKKTEYKEWLSHTDVMHKMMKAWKQKQFREKARRASAKS</sequence>
<dbReference type="AlphaFoldDB" id="A0A178JAG4"/>